<feature type="transmembrane region" description="Helical" evidence="9">
    <location>
        <begin position="442"/>
        <end position="459"/>
    </location>
</feature>
<feature type="transmembrane region" description="Helical" evidence="9">
    <location>
        <begin position="116"/>
        <end position="133"/>
    </location>
</feature>
<gene>
    <name evidence="10" type="ORF">SAMN05216201_102195</name>
</gene>
<dbReference type="PROSITE" id="PS50283">
    <property type="entry name" value="NA_SOLUT_SYMP_3"/>
    <property type="match status" value="1"/>
</dbReference>
<proteinExistence type="inferred from homology"/>
<evidence type="ECO:0000313" key="11">
    <source>
        <dbReference type="Proteomes" id="UP000242930"/>
    </source>
</evidence>
<dbReference type="PANTHER" id="PTHR48086:SF5">
    <property type="entry name" value="NA(+):SOLUTE SYMPORTER (SSF FAMILY)"/>
    <property type="match status" value="1"/>
</dbReference>
<comment type="subcellular location">
    <subcellularLocation>
        <location evidence="1">Membrane</location>
        <topology evidence="1">Multi-pass membrane protein</topology>
    </subcellularLocation>
</comment>
<evidence type="ECO:0000256" key="7">
    <source>
        <dbReference type="ARBA" id="ARBA00023136"/>
    </source>
</evidence>
<reference evidence="11" key="1">
    <citation type="submission" date="2016-10" db="EMBL/GenBank/DDBJ databases">
        <authorList>
            <person name="Varghese N."/>
            <person name="Submissions S."/>
        </authorList>
    </citation>
    <scope>NUCLEOTIDE SEQUENCE [LARGE SCALE GENOMIC DNA]</scope>
    <source>
        <strain evidence="11">LMG 25967</strain>
    </source>
</reference>
<evidence type="ECO:0000256" key="3">
    <source>
        <dbReference type="ARBA" id="ARBA00022448"/>
    </source>
</evidence>
<feature type="transmembrane region" description="Helical" evidence="9">
    <location>
        <begin position="542"/>
        <end position="562"/>
    </location>
</feature>
<protein>
    <submittedName>
        <fullName evidence="10">Cation/acetate symporter</fullName>
    </submittedName>
</protein>
<feature type="transmembrane region" description="Helical" evidence="9">
    <location>
        <begin position="6"/>
        <end position="25"/>
    </location>
</feature>
<dbReference type="OrthoDB" id="9764416at2"/>
<feature type="transmembrane region" description="Helical" evidence="9">
    <location>
        <begin position="182"/>
        <end position="200"/>
    </location>
</feature>
<keyword evidence="4 9" id="KW-0812">Transmembrane</keyword>
<keyword evidence="3" id="KW-0813">Transport</keyword>
<dbReference type="NCBIfam" id="TIGR03648">
    <property type="entry name" value="Na_symport_lg"/>
    <property type="match status" value="1"/>
</dbReference>
<dbReference type="STRING" id="915471.SAMN05216201_102195"/>
<dbReference type="Gene3D" id="1.20.1730.10">
    <property type="entry name" value="Sodium/glucose cotransporter"/>
    <property type="match status" value="1"/>
</dbReference>
<keyword evidence="11" id="KW-1185">Reference proteome</keyword>
<evidence type="ECO:0000256" key="8">
    <source>
        <dbReference type="RuleBase" id="RU362091"/>
    </source>
</evidence>
<evidence type="ECO:0000256" key="4">
    <source>
        <dbReference type="ARBA" id="ARBA00022692"/>
    </source>
</evidence>
<feature type="transmembrane region" description="Helical" evidence="9">
    <location>
        <begin position="498"/>
        <end position="522"/>
    </location>
</feature>
<dbReference type="CDD" id="cd11480">
    <property type="entry name" value="SLC5sbd_u4"/>
    <property type="match status" value="1"/>
</dbReference>
<evidence type="ECO:0000256" key="5">
    <source>
        <dbReference type="ARBA" id="ARBA00022847"/>
    </source>
</evidence>
<feature type="transmembrane region" description="Helical" evidence="9">
    <location>
        <begin position="247"/>
        <end position="269"/>
    </location>
</feature>
<comment type="similarity">
    <text evidence="2 8">Belongs to the sodium:solute symporter (SSF) (TC 2.A.21) family.</text>
</comment>
<dbReference type="RefSeq" id="WP_090306820.1">
    <property type="nucleotide sequence ID" value="NZ_FNZE01000002.1"/>
</dbReference>
<dbReference type="InterPro" id="IPR001734">
    <property type="entry name" value="Na/solute_symporter"/>
</dbReference>
<evidence type="ECO:0000256" key="6">
    <source>
        <dbReference type="ARBA" id="ARBA00022989"/>
    </source>
</evidence>
<dbReference type="AlphaFoldDB" id="A0A1H6TQR3"/>
<sequence>MSQFVINMLFVGASFALYFGIAVWARAGSTKEFYVAGGGVHPVTNGMATAADWMSAASFISMAGLIAAGGYSTSVYLMGWTGGYVLLAMLLAPYLRKFGKFTVPDFIGDRFYSRGARLAAVICLLLISLTYVIGQMAGAGIAFSRFLEVSNSAGIWIAAAVVFAYAVFGGMKGITYTQVAQYVVLIIAYTIPAVFIAFQLTGNPIPSLGMIGTHVESGEPLLAKLDAVVTDLGFAAYTADTDNKLNMILFTLSLMIGTAGLPHVIIRFFTVPKVADARWSAGWTLIFIALLYLTAPAVASMARLNLMTTVYPQGTEAAPLAYEERPEWVKTWEETGLIKWEDKNSDGRVQFYNDANATFKATATERGWNGNELTVNNDIIVLANPEIANLPGWVIGLIAAGAIAAALSTAAGLLLAISSAVSHDLIKTLINPKISEESEMKAARISMAVAILLATWLGLNPPGFAAQVVALAFGLAAATLFPALMMGIFSKRVNDKGAIAGMTVGLLVTIVYIFMYLGWFFIPGTATFANTPDNWLFGISPQAFGSVGAIINFAVAYAVSLVTDAPPKAVQDLVESVRTPKGAGAALDH</sequence>
<dbReference type="Proteomes" id="UP000242930">
    <property type="component" value="Unassembled WGS sequence"/>
</dbReference>
<dbReference type="InterPro" id="IPR050277">
    <property type="entry name" value="Sodium:Solute_Symporter"/>
</dbReference>
<accession>A0A1H6TQR3</accession>
<feature type="transmembrane region" description="Helical" evidence="9">
    <location>
        <begin position="393"/>
        <end position="421"/>
    </location>
</feature>
<dbReference type="InterPro" id="IPR019899">
    <property type="entry name" value="Na/solute_symporter_VC_2705"/>
</dbReference>
<feature type="transmembrane region" description="Helical" evidence="9">
    <location>
        <begin position="153"/>
        <end position="170"/>
    </location>
</feature>
<dbReference type="InterPro" id="IPR038377">
    <property type="entry name" value="Na/Glc_symporter_sf"/>
</dbReference>
<feature type="transmembrane region" description="Helical" evidence="9">
    <location>
        <begin position="281"/>
        <end position="302"/>
    </location>
</feature>
<evidence type="ECO:0000256" key="2">
    <source>
        <dbReference type="ARBA" id="ARBA00006434"/>
    </source>
</evidence>
<feature type="transmembrane region" description="Helical" evidence="9">
    <location>
        <begin position="77"/>
        <end position="95"/>
    </location>
</feature>
<dbReference type="Pfam" id="PF00474">
    <property type="entry name" value="SSF"/>
    <property type="match status" value="2"/>
</dbReference>
<keyword evidence="7 9" id="KW-0472">Membrane</keyword>
<keyword evidence="6 9" id="KW-1133">Transmembrane helix</keyword>
<evidence type="ECO:0000256" key="9">
    <source>
        <dbReference type="SAM" id="Phobius"/>
    </source>
</evidence>
<dbReference type="GO" id="GO:0015293">
    <property type="term" value="F:symporter activity"/>
    <property type="evidence" value="ECO:0007669"/>
    <property type="project" value="UniProtKB-KW"/>
</dbReference>
<evidence type="ECO:0000256" key="1">
    <source>
        <dbReference type="ARBA" id="ARBA00004141"/>
    </source>
</evidence>
<dbReference type="PANTHER" id="PTHR48086">
    <property type="entry name" value="SODIUM/PROLINE SYMPORTER-RELATED"/>
    <property type="match status" value="1"/>
</dbReference>
<name>A0A1H6TQR3_9PSED</name>
<dbReference type="EMBL" id="FNZE01000002">
    <property type="protein sequence ID" value="SEI78072.1"/>
    <property type="molecule type" value="Genomic_DNA"/>
</dbReference>
<keyword evidence="5" id="KW-0769">Symport</keyword>
<feature type="transmembrane region" description="Helical" evidence="9">
    <location>
        <begin position="465"/>
        <end position="486"/>
    </location>
</feature>
<evidence type="ECO:0000313" key="10">
    <source>
        <dbReference type="EMBL" id="SEI78072.1"/>
    </source>
</evidence>
<dbReference type="GO" id="GO:0005886">
    <property type="term" value="C:plasma membrane"/>
    <property type="evidence" value="ECO:0007669"/>
    <property type="project" value="TreeGrafter"/>
</dbReference>
<organism evidence="10 11">
    <name type="scientific">Pseudomonas linyingensis</name>
    <dbReference type="NCBI Taxonomy" id="915471"/>
    <lineage>
        <taxon>Bacteria</taxon>
        <taxon>Pseudomonadati</taxon>
        <taxon>Pseudomonadota</taxon>
        <taxon>Gammaproteobacteria</taxon>
        <taxon>Pseudomonadales</taxon>
        <taxon>Pseudomonadaceae</taxon>
        <taxon>Pseudomonas</taxon>
    </lineage>
</organism>